<name>A0A6J5MCR4_9CAUD</name>
<proteinExistence type="predicted"/>
<organism evidence="1">
    <name type="scientific">uncultured Caudovirales phage</name>
    <dbReference type="NCBI Taxonomy" id="2100421"/>
    <lineage>
        <taxon>Viruses</taxon>
        <taxon>Duplodnaviria</taxon>
        <taxon>Heunggongvirae</taxon>
        <taxon>Uroviricota</taxon>
        <taxon>Caudoviricetes</taxon>
        <taxon>Peduoviridae</taxon>
        <taxon>Maltschvirus</taxon>
        <taxon>Maltschvirus maltsch</taxon>
    </lineage>
</organism>
<sequence>MNNFLKTALDKLFTYTTPKPVVKYIETNFLIQNPPFKTK</sequence>
<evidence type="ECO:0000313" key="1">
    <source>
        <dbReference type="EMBL" id="CAB4143961.1"/>
    </source>
</evidence>
<reference evidence="1" key="1">
    <citation type="submission" date="2020-04" db="EMBL/GenBank/DDBJ databases">
        <authorList>
            <person name="Chiriac C."/>
            <person name="Salcher M."/>
            <person name="Ghai R."/>
            <person name="Kavagutti S V."/>
        </authorList>
    </citation>
    <scope>NUCLEOTIDE SEQUENCE</scope>
</reference>
<gene>
    <name evidence="1" type="ORF">UFOVP458_9</name>
</gene>
<dbReference type="EMBL" id="LR796437">
    <property type="protein sequence ID" value="CAB4143961.1"/>
    <property type="molecule type" value="Genomic_DNA"/>
</dbReference>
<protein>
    <submittedName>
        <fullName evidence="1">Uncharacterized protein</fullName>
    </submittedName>
</protein>
<accession>A0A6J5MCR4</accession>